<evidence type="ECO:0000256" key="8">
    <source>
        <dbReference type="RuleBase" id="RU000528"/>
    </source>
</evidence>
<dbReference type="CDD" id="cd22912">
    <property type="entry name" value="HFD_H4"/>
    <property type="match status" value="1"/>
</dbReference>
<comment type="subunit">
    <text evidence="8">The nucleosome is a histone octamer containing two molecules each of H2A, H2B, H3 and H4 assembled in one H3-H4 heterotetramer and two H2A-H2B heterodimers. The octamer wraps approximately 147 bp of DNA.</text>
</comment>
<reference evidence="10" key="2">
    <citation type="journal article" date="2010" name="Nature">
        <title>Comparative genomics reveals mobile pathogenicity chromosomes in Fusarium.</title>
        <authorList>
            <person name="Ma L.J."/>
            <person name="van der Does H.C."/>
            <person name="Borkovich K.A."/>
            <person name="Coleman J.J."/>
            <person name="Daboussi M.J."/>
            <person name="Di Pietro A."/>
            <person name="Dufresne M."/>
            <person name="Freitag M."/>
            <person name="Grabherr M."/>
            <person name="Henrissat B."/>
            <person name="Houterman P.M."/>
            <person name="Kang S."/>
            <person name="Shim W.B."/>
            <person name="Woloshuk C."/>
            <person name="Xie X."/>
            <person name="Xu J.R."/>
            <person name="Antoniw J."/>
            <person name="Baker S.E."/>
            <person name="Bluhm B.H."/>
            <person name="Breakspear A."/>
            <person name="Brown D.W."/>
            <person name="Butchko R.A."/>
            <person name="Chapman S."/>
            <person name="Coulson R."/>
            <person name="Coutinho P.M."/>
            <person name="Danchin E.G."/>
            <person name="Diener A."/>
            <person name="Gale L.R."/>
            <person name="Gardiner D.M."/>
            <person name="Goff S."/>
            <person name="Hammond-Kosack K.E."/>
            <person name="Hilburn K."/>
            <person name="Hua-Van A."/>
            <person name="Jonkers W."/>
            <person name="Kazan K."/>
            <person name="Kodira C.D."/>
            <person name="Koehrsen M."/>
            <person name="Kumar L."/>
            <person name="Lee Y.H."/>
            <person name="Li L."/>
            <person name="Manners J.M."/>
            <person name="Miranda-Saavedra D."/>
            <person name="Mukherjee M."/>
            <person name="Park G."/>
            <person name="Park J."/>
            <person name="Park S.Y."/>
            <person name="Proctor R.H."/>
            <person name="Regev A."/>
            <person name="Ruiz-Roldan M.C."/>
            <person name="Sain D."/>
            <person name="Sakthikumar S."/>
            <person name="Sykes S."/>
            <person name="Schwartz D.C."/>
            <person name="Turgeon B.G."/>
            <person name="Wapinski I."/>
            <person name="Yoder O."/>
            <person name="Young S."/>
            <person name="Zeng Q."/>
            <person name="Zhou S."/>
            <person name="Galagan J."/>
            <person name="Cuomo C.A."/>
            <person name="Kistler H.C."/>
            <person name="Rep M."/>
        </authorList>
    </citation>
    <scope>NUCLEOTIDE SEQUENCE [LARGE SCALE GENOMIC DNA]</scope>
    <source>
        <strain evidence="10">4287</strain>
    </source>
</reference>
<accession>A0A0J9V7D9</accession>
<dbReference type="RefSeq" id="XP_018245499.1">
    <property type="nucleotide sequence ID" value="XM_018387623.1"/>
</dbReference>
<dbReference type="Gene3D" id="1.10.20.10">
    <property type="entry name" value="Histone, subunit A"/>
    <property type="match status" value="1"/>
</dbReference>
<keyword evidence="5 8" id="KW-0238">DNA-binding</keyword>
<dbReference type="GO" id="GO:0000786">
    <property type="term" value="C:nucleosome"/>
    <property type="evidence" value="ECO:0007669"/>
    <property type="project" value="UniProtKB-KW"/>
</dbReference>
<dbReference type="GO" id="GO:0003677">
    <property type="term" value="F:DNA binding"/>
    <property type="evidence" value="ECO:0007669"/>
    <property type="project" value="UniProtKB-KW"/>
</dbReference>
<evidence type="ECO:0000256" key="3">
    <source>
        <dbReference type="ARBA" id="ARBA00006564"/>
    </source>
</evidence>
<dbReference type="GO" id="GO:0005634">
    <property type="term" value="C:nucleus"/>
    <property type="evidence" value="ECO:0007669"/>
    <property type="project" value="UniProtKB-SubCell"/>
</dbReference>
<evidence type="ECO:0000256" key="4">
    <source>
        <dbReference type="ARBA" id="ARBA00022454"/>
    </source>
</evidence>
<dbReference type="GeneID" id="28950245"/>
<dbReference type="Proteomes" id="UP000009097">
    <property type="component" value="Unassembled WGS sequence"/>
</dbReference>
<proteinExistence type="inferred from homology"/>
<dbReference type="PRINTS" id="PR00623">
    <property type="entry name" value="HISTONEH4"/>
</dbReference>
<evidence type="ECO:0000256" key="7">
    <source>
        <dbReference type="ARBA" id="ARBA00023269"/>
    </source>
</evidence>
<sequence length="143" mass="15766">MPTVPTRGGPSGSRPTFTGGKVVPFQKKGQVHRGASGKTVLGGRRHRKILRDSITGVTKSAIRRLARRGGVKRISAGIYDEVRAALKSRLEAILQMCVIYVEYRNAKTVTVHDVIHSLSRFGRPIYGFDPDTYDGQNKSKMQS</sequence>
<evidence type="ECO:0000256" key="9">
    <source>
        <dbReference type="SAM" id="MobiDB-lite"/>
    </source>
</evidence>
<dbReference type="PANTHER" id="PTHR10484">
    <property type="entry name" value="HISTONE H4"/>
    <property type="match status" value="1"/>
</dbReference>
<evidence type="ECO:0000313" key="11">
    <source>
        <dbReference type="Proteomes" id="UP000009097"/>
    </source>
</evidence>
<keyword evidence="6 8" id="KW-0539">Nucleus</keyword>
<dbReference type="VEuPathDB" id="FungiDB:FOXG_08612"/>
<dbReference type="GO" id="GO:0046982">
    <property type="term" value="F:protein heterodimerization activity"/>
    <property type="evidence" value="ECO:0007669"/>
    <property type="project" value="InterPro"/>
</dbReference>
<dbReference type="InterPro" id="IPR001951">
    <property type="entry name" value="Histone_H4"/>
</dbReference>
<feature type="region of interest" description="Disordered" evidence="9">
    <location>
        <begin position="1"/>
        <end position="22"/>
    </location>
</feature>
<name>A0A0J9V7D9_FUSO4</name>
<evidence type="ECO:0000256" key="1">
    <source>
        <dbReference type="ARBA" id="ARBA00004123"/>
    </source>
</evidence>
<comment type="subcellular location">
    <subcellularLocation>
        <location evidence="2">Chromosome</location>
    </subcellularLocation>
    <subcellularLocation>
        <location evidence="1">Nucleus</location>
    </subcellularLocation>
</comment>
<evidence type="ECO:0000256" key="2">
    <source>
        <dbReference type="ARBA" id="ARBA00004286"/>
    </source>
</evidence>
<keyword evidence="7 8" id="KW-0544">Nucleosome core</keyword>
<dbReference type="KEGG" id="fox:FOXG_08612"/>
<dbReference type="GO" id="GO:0030527">
    <property type="term" value="F:structural constituent of chromatin"/>
    <property type="evidence" value="ECO:0007669"/>
    <property type="project" value="InterPro"/>
</dbReference>
<dbReference type="AlphaFoldDB" id="A0A0J9V7D9"/>
<evidence type="ECO:0000256" key="5">
    <source>
        <dbReference type="ARBA" id="ARBA00023125"/>
    </source>
</evidence>
<evidence type="ECO:0000313" key="10">
    <source>
        <dbReference type="EMBL" id="KNB07454.1"/>
    </source>
</evidence>
<keyword evidence="4 8" id="KW-0158">Chromosome</keyword>
<protein>
    <recommendedName>
        <fullName evidence="8">Histone H4</fullName>
    </recommendedName>
</protein>
<organism evidence="10 11">
    <name type="scientific">Fusarium oxysporum f. sp. lycopersici (strain 4287 / CBS 123668 / FGSC 9935 / NRRL 34936)</name>
    <name type="common">Fusarium vascular wilt of tomato</name>
    <dbReference type="NCBI Taxonomy" id="426428"/>
    <lineage>
        <taxon>Eukaryota</taxon>
        <taxon>Fungi</taxon>
        <taxon>Dikarya</taxon>
        <taxon>Ascomycota</taxon>
        <taxon>Pezizomycotina</taxon>
        <taxon>Sordariomycetes</taxon>
        <taxon>Hypocreomycetidae</taxon>
        <taxon>Hypocreales</taxon>
        <taxon>Nectriaceae</taxon>
        <taxon>Fusarium</taxon>
        <taxon>Fusarium oxysporum species complex</taxon>
    </lineage>
</organism>
<dbReference type="EMBL" id="DS231705">
    <property type="protein sequence ID" value="KNB07454.1"/>
    <property type="molecule type" value="Genomic_DNA"/>
</dbReference>
<comment type="function">
    <text evidence="8">Core component of nucleosome. Nucleosomes wrap and compact DNA into chromatin, limiting DNA accessibility to the cellular machineries which require DNA as a template. Histones thereby play a central role in transcription regulation, DNA repair, DNA replication and chromosomal stability. DNA accessibility is regulated via a complex set of post-translational modifications of histones, also called histone code, and nucleosome remodeling.</text>
</comment>
<dbReference type="SUPFAM" id="SSF47113">
    <property type="entry name" value="Histone-fold"/>
    <property type="match status" value="1"/>
</dbReference>
<comment type="similarity">
    <text evidence="3 8">Belongs to the histone H4 family.</text>
</comment>
<dbReference type="SMART" id="SM00417">
    <property type="entry name" value="H4"/>
    <property type="match status" value="1"/>
</dbReference>
<reference evidence="10" key="1">
    <citation type="submission" date="2007-04" db="EMBL/GenBank/DDBJ databases">
        <authorList>
            <consortium name="The Broad Institute Genome Sequencing Platform"/>
            <person name="Birren B."/>
            <person name="Lander E."/>
            <person name="Galagan J."/>
            <person name="Nusbaum C."/>
            <person name="Devon K."/>
            <person name="Ma L.-J."/>
            <person name="Jaffe D."/>
            <person name="Butler J."/>
            <person name="Alvarez P."/>
            <person name="Gnerre S."/>
            <person name="Grabherr M."/>
            <person name="Kleber M."/>
            <person name="Mauceli E."/>
            <person name="Brockman W."/>
            <person name="MacCallum I.A."/>
            <person name="Young S."/>
            <person name="LaButti K."/>
            <person name="DeCaprio D."/>
            <person name="Crawford M."/>
            <person name="Koehrsen M."/>
            <person name="Engels R."/>
            <person name="Montgomery P."/>
            <person name="Pearson M."/>
            <person name="Howarth C."/>
            <person name="Larson L."/>
            <person name="White J."/>
            <person name="O'Leary S."/>
            <person name="Kodira C."/>
            <person name="Zeng Q."/>
            <person name="Yandava C."/>
            <person name="Alvarado L."/>
            <person name="Kistler C."/>
            <person name="Shim W.-B."/>
            <person name="Kang S."/>
            <person name="Woloshuk C."/>
        </authorList>
    </citation>
    <scope>NUCLEOTIDE SEQUENCE</scope>
    <source>
        <strain evidence="10">4287</strain>
    </source>
</reference>
<evidence type="ECO:0000256" key="6">
    <source>
        <dbReference type="ARBA" id="ARBA00023242"/>
    </source>
</evidence>
<dbReference type="InterPro" id="IPR009072">
    <property type="entry name" value="Histone-fold"/>
</dbReference>
<gene>
    <name evidence="10" type="ORF">FOXG_08612</name>
</gene>